<name>A0A8J6LA04_TENMO</name>
<evidence type="ECO:0000313" key="16">
    <source>
        <dbReference type="EMBL" id="KAH0811583.1"/>
    </source>
</evidence>
<dbReference type="Gene3D" id="3.30.720.90">
    <property type="match status" value="1"/>
</dbReference>
<comment type="similarity">
    <text evidence="2 14">Belongs to the eukaryotic ribosomal protein eL38 family.</text>
</comment>
<keyword evidence="15" id="KW-0472">Membrane</keyword>
<evidence type="ECO:0000256" key="7">
    <source>
        <dbReference type="ARBA" id="ARBA00022980"/>
    </source>
</evidence>
<keyword evidence="7 14" id="KW-0689">Ribosomal protein</keyword>
<evidence type="ECO:0000256" key="9">
    <source>
        <dbReference type="ARBA" id="ARBA00031924"/>
    </source>
</evidence>
<comment type="subcellular location">
    <subcellularLocation>
        <location evidence="1">Lipid droplet</location>
    </subcellularLocation>
</comment>
<evidence type="ECO:0000256" key="3">
    <source>
        <dbReference type="ARBA" id="ARBA00008300"/>
    </source>
</evidence>
<dbReference type="PANTHER" id="PTHR13390:SF0">
    <property type="entry name" value="LIPID DROPLET-ASSOCIATED HYDROLASE"/>
    <property type="match status" value="1"/>
</dbReference>
<reference evidence="16" key="2">
    <citation type="submission" date="2021-08" db="EMBL/GenBank/DDBJ databases">
        <authorList>
            <person name="Eriksson T."/>
        </authorList>
    </citation>
    <scope>NUCLEOTIDE SEQUENCE</scope>
    <source>
        <strain evidence="16">Stoneville</strain>
        <tissue evidence="16">Whole head</tissue>
    </source>
</reference>
<dbReference type="Proteomes" id="UP000719412">
    <property type="component" value="Unassembled WGS sequence"/>
</dbReference>
<dbReference type="GO" id="GO:0003735">
    <property type="term" value="F:structural constituent of ribosome"/>
    <property type="evidence" value="ECO:0007669"/>
    <property type="project" value="InterPro"/>
</dbReference>
<evidence type="ECO:0000256" key="15">
    <source>
        <dbReference type="SAM" id="Phobius"/>
    </source>
</evidence>
<dbReference type="GO" id="GO:0005811">
    <property type="term" value="C:lipid droplet"/>
    <property type="evidence" value="ECO:0007669"/>
    <property type="project" value="UniProtKB-SubCell"/>
</dbReference>
<evidence type="ECO:0000256" key="2">
    <source>
        <dbReference type="ARBA" id="ARBA00007803"/>
    </source>
</evidence>
<comment type="catalytic activity">
    <reaction evidence="13">
        <text>a cholesterol ester + H2O = cholesterol + a fatty acid + H(+)</text>
        <dbReference type="Rhea" id="RHEA:36403"/>
        <dbReference type="ChEBI" id="CHEBI:15377"/>
        <dbReference type="ChEBI" id="CHEBI:15378"/>
        <dbReference type="ChEBI" id="CHEBI:16113"/>
        <dbReference type="ChEBI" id="CHEBI:17002"/>
        <dbReference type="ChEBI" id="CHEBI:28868"/>
        <dbReference type="EC" id="3.1.1.13"/>
    </reaction>
    <physiologicalReaction direction="left-to-right" evidence="13">
        <dbReference type="Rhea" id="RHEA:36404"/>
    </physiologicalReaction>
</comment>
<evidence type="ECO:0000256" key="13">
    <source>
        <dbReference type="ARBA" id="ARBA00049527"/>
    </source>
</evidence>
<keyword evidence="5" id="KW-0551">Lipid droplet</keyword>
<dbReference type="GO" id="GO:0006412">
    <property type="term" value="P:translation"/>
    <property type="evidence" value="ECO:0007669"/>
    <property type="project" value="InterPro"/>
</dbReference>
<keyword evidence="15" id="KW-1133">Transmembrane helix</keyword>
<evidence type="ECO:0000256" key="4">
    <source>
        <dbReference type="ARBA" id="ARBA00019242"/>
    </source>
</evidence>
<dbReference type="InterPro" id="IPR029058">
    <property type="entry name" value="AB_hydrolase_fold"/>
</dbReference>
<keyword evidence="15" id="KW-0812">Transmembrane</keyword>
<dbReference type="GO" id="GO:0004771">
    <property type="term" value="F:sterol ester esterase activity"/>
    <property type="evidence" value="ECO:0007669"/>
    <property type="project" value="UniProtKB-EC"/>
</dbReference>
<dbReference type="FunFam" id="3.30.720.90:FF:000001">
    <property type="entry name" value="60S ribosomal protein L38"/>
    <property type="match status" value="1"/>
</dbReference>
<keyword evidence="8 14" id="KW-0687">Ribonucleoprotein</keyword>
<evidence type="ECO:0000256" key="8">
    <source>
        <dbReference type="ARBA" id="ARBA00023274"/>
    </source>
</evidence>
<dbReference type="EMBL" id="JABDTM020026701">
    <property type="protein sequence ID" value="KAH0811583.1"/>
    <property type="molecule type" value="Genomic_DNA"/>
</dbReference>
<dbReference type="Gene3D" id="3.40.50.1820">
    <property type="entry name" value="alpha/beta hydrolase"/>
    <property type="match status" value="1"/>
</dbReference>
<evidence type="ECO:0000313" key="17">
    <source>
        <dbReference type="Proteomes" id="UP000719412"/>
    </source>
</evidence>
<dbReference type="GO" id="GO:1990904">
    <property type="term" value="C:ribonucleoprotein complex"/>
    <property type="evidence" value="ECO:0007669"/>
    <property type="project" value="UniProtKB-KW"/>
</dbReference>
<keyword evidence="17" id="KW-1185">Reference proteome</keyword>
<reference evidence="16" key="1">
    <citation type="journal article" date="2020" name="J Insects Food Feed">
        <title>The yellow mealworm (Tenebrio molitor) genome: a resource for the emerging insects as food and feed industry.</title>
        <authorList>
            <person name="Eriksson T."/>
            <person name="Andere A."/>
            <person name="Kelstrup H."/>
            <person name="Emery V."/>
            <person name="Picard C."/>
        </authorList>
    </citation>
    <scope>NUCLEOTIDE SEQUENCE</scope>
    <source>
        <strain evidence="16">Stoneville</strain>
        <tissue evidence="16">Whole head</tissue>
    </source>
</reference>
<accession>A0A8J6LA04</accession>
<dbReference type="Pfam" id="PF10230">
    <property type="entry name" value="LIDHydrolase"/>
    <property type="match status" value="1"/>
</dbReference>
<feature type="transmembrane region" description="Helical" evidence="15">
    <location>
        <begin position="169"/>
        <end position="195"/>
    </location>
</feature>
<comment type="caution">
    <text evidence="16">The sequence shown here is derived from an EMBL/GenBank/DDBJ whole genome shotgun (WGS) entry which is preliminary data.</text>
</comment>
<proteinExistence type="inferred from homology"/>
<organism evidence="16 17">
    <name type="scientific">Tenebrio molitor</name>
    <name type="common">Yellow mealworm beetle</name>
    <dbReference type="NCBI Taxonomy" id="7067"/>
    <lineage>
        <taxon>Eukaryota</taxon>
        <taxon>Metazoa</taxon>
        <taxon>Ecdysozoa</taxon>
        <taxon>Arthropoda</taxon>
        <taxon>Hexapoda</taxon>
        <taxon>Insecta</taxon>
        <taxon>Pterygota</taxon>
        <taxon>Neoptera</taxon>
        <taxon>Endopterygota</taxon>
        <taxon>Coleoptera</taxon>
        <taxon>Polyphaga</taxon>
        <taxon>Cucujiformia</taxon>
        <taxon>Tenebrionidae</taxon>
        <taxon>Tenebrio</taxon>
    </lineage>
</organism>
<dbReference type="GO" id="GO:0019915">
    <property type="term" value="P:lipid storage"/>
    <property type="evidence" value="ECO:0007669"/>
    <property type="project" value="InterPro"/>
</dbReference>
<evidence type="ECO:0000256" key="10">
    <source>
        <dbReference type="ARBA" id="ARBA00035235"/>
    </source>
</evidence>
<dbReference type="AlphaFoldDB" id="A0A8J6LA04"/>
<dbReference type="InterPro" id="IPR038464">
    <property type="entry name" value="Ribosomal_eL38_sf"/>
</dbReference>
<dbReference type="EC" id="3.1.1.13" evidence="12"/>
<evidence type="ECO:0000256" key="14">
    <source>
        <dbReference type="RuleBase" id="RU003445"/>
    </source>
</evidence>
<dbReference type="GO" id="GO:0005840">
    <property type="term" value="C:ribosome"/>
    <property type="evidence" value="ECO:0007669"/>
    <property type="project" value="UniProtKB-KW"/>
</dbReference>
<comment type="similarity">
    <text evidence="3">Belongs to the AB hydrolase superfamily. LDAH family.</text>
</comment>
<gene>
    <name evidence="16" type="ORF">GEV33_011213</name>
</gene>
<evidence type="ECO:0000256" key="11">
    <source>
        <dbReference type="ARBA" id="ARBA00035338"/>
    </source>
</evidence>
<dbReference type="PANTHER" id="PTHR13390">
    <property type="entry name" value="LIPASE"/>
    <property type="match status" value="1"/>
</dbReference>
<evidence type="ECO:0000256" key="6">
    <source>
        <dbReference type="ARBA" id="ARBA00022801"/>
    </source>
</evidence>
<evidence type="ECO:0000256" key="5">
    <source>
        <dbReference type="ARBA" id="ARBA00022677"/>
    </source>
</evidence>
<dbReference type="Pfam" id="PF01781">
    <property type="entry name" value="Ribosomal_L38e"/>
    <property type="match status" value="1"/>
</dbReference>
<dbReference type="InterPro" id="IPR002675">
    <property type="entry name" value="Ribosomal_eL38"/>
</dbReference>
<protein>
    <recommendedName>
        <fullName evidence="10">Large ribosomal subunit protein eL38</fullName>
        <ecNumber evidence="12">3.1.1.13</ecNumber>
    </recommendedName>
    <alternativeName>
        <fullName evidence="11">60S ribosomal protein L38</fullName>
    </alternativeName>
    <alternativeName>
        <fullName evidence="4">Lipid droplet-associated hydrolase</fullName>
    </alternativeName>
    <alternativeName>
        <fullName evidence="9">Lipid droplet-associated serine hydrolase</fullName>
    </alternativeName>
</protein>
<evidence type="ECO:0000256" key="1">
    <source>
        <dbReference type="ARBA" id="ARBA00004502"/>
    </source>
</evidence>
<evidence type="ECO:0000256" key="12">
    <source>
        <dbReference type="ARBA" id="ARBA00039150"/>
    </source>
</evidence>
<keyword evidence="6" id="KW-0378">Hydrolase</keyword>
<dbReference type="InterPro" id="IPR019363">
    <property type="entry name" value="LDAH"/>
</dbReference>
<sequence>MQQAFLDVNGVRTNVLTFGKWVEESFKPSDPKDIILMIPGNPGVTGFYKMFMHTMHEKTGFPVWIVGHAGHEIPKNNTVDPIPPLKGNEDLFRMQGQIKHKIDFINKYVPENAKLHIVGHSIGSYVILNLLKEESIRSRVVDVNLLFPAIETMAETRNGKFMTTYVKPIVWLILFLTWIYSILPSVISNFFMYVYMKVESVPKMHFRTLTRFIEPSILEKVFDFAFEELDLVKERDNAVIKQNSDKIRILYGRRDGWAPESYYNRLKADIPEVKAEVSDYDHAFVFQQSRQIGSLPRELHEIKQFLLTARRKDAKSVKIKKNPENTKFKVRCSRFLYTLVITDKEKAEKLKQSLPPGLQVKEVK</sequence>
<dbReference type="SUPFAM" id="SSF53474">
    <property type="entry name" value="alpha/beta-Hydrolases"/>
    <property type="match status" value="1"/>
</dbReference>